<reference evidence="1" key="1">
    <citation type="submission" date="2023-05" db="EMBL/GenBank/DDBJ databases">
        <title>Nepenthes gracilis genome sequencing.</title>
        <authorList>
            <person name="Fukushima K."/>
        </authorList>
    </citation>
    <scope>NUCLEOTIDE SEQUENCE</scope>
    <source>
        <strain evidence="1">SING2019-196</strain>
    </source>
</reference>
<comment type="caution">
    <text evidence="1">The sequence shown here is derived from an EMBL/GenBank/DDBJ whole genome shotgun (WGS) entry which is preliminary data.</text>
</comment>
<dbReference type="AlphaFoldDB" id="A0AAD3Y5G6"/>
<proteinExistence type="predicted"/>
<organism evidence="1 2">
    <name type="scientific">Nepenthes gracilis</name>
    <name type="common">Slender pitcher plant</name>
    <dbReference type="NCBI Taxonomy" id="150966"/>
    <lineage>
        <taxon>Eukaryota</taxon>
        <taxon>Viridiplantae</taxon>
        <taxon>Streptophyta</taxon>
        <taxon>Embryophyta</taxon>
        <taxon>Tracheophyta</taxon>
        <taxon>Spermatophyta</taxon>
        <taxon>Magnoliopsida</taxon>
        <taxon>eudicotyledons</taxon>
        <taxon>Gunneridae</taxon>
        <taxon>Pentapetalae</taxon>
        <taxon>Caryophyllales</taxon>
        <taxon>Nepenthaceae</taxon>
        <taxon>Nepenthes</taxon>
    </lineage>
</organism>
<name>A0AAD3Y5G6_NEPGR</name>
<gene>
    <name evidence="1" type="ORF">Nepgr_030043</name>
</gene>
<evidence type="ECO:0000313" key="1">
    <source>
        <dbReference type="EMBL" id="GMH28200.1"/>
    </source>
</evidence>
<dbReference type="EMBL" id="BSYO01000034">
    <property type="protein sequence ID" value="GMH28200.1"/>
    <property type="molecule type" value="Genomic_DNA"/>
</dbReference>
<keyword evidence="2" id="KW-1185">Reference proteome</keyword>
<protein>
    <submittedName>
        <fullName evidence="1">Uncharacterized protein</fullName>
    </submittedName>
</protein>
<sequence>MPCPGHEGVPPPNLVAQLVAEGKSGSYSHSNSVPVENCHGHGLGIDDNDPTSVADKGLNHMDSPMNLIAATIEPQNCEHRVSGSPTGAVLDSVTPGLPAIQTPIPTGEESQASLVHSDCSPSVSVETGIQLRSSVGSGNFEGHLDMQFKPPSSALESMDESVGLAVMEIASFAGRVGMFNSGIDADGKLISWDAECCIRSIYGAVWSELHFEDCDCWFSLLKVGHGPVLKSYLTVGAASGCCPTAGSGEVWPFDAGWLTVGAGLFMMPVSGSDAGMRVVRWKTAAVGFLDGGWRPMWFLEPVVVFAADGFCGALLKLLAFGPVLWRGSTGFMQLAALAIVLLNDVDASVCSAADVAALRVSSHVPLGCKGRGLMYNGSSSVSPGLAPVAVVPHSLELDGSVSDSGPPNLDDPNATFDPVEPASVHNIVVNVAMALTPSHGELTLHSSNEEWRDRLPSGLDLLVPDPNLAPCQSVKPACSLLTERLHAQDSPFGDV</sequence>
<accession>A0AAD3Y5G6</accession>
<evidence type="ECO:0000313" key="2">
    <source>
        <dbReference type="Proteomes" id="UP001279734"/>
    </source>
</evidence>
<dbReference type="Proteomes" id="UP001279734">
    <property type="component" value="Unassembled WGS sequence"/>
</dbReference>